<keyword evidence="3" id="KW-1185">Reference proteome</keyword>
<reference evidence="3" key="1">
    <citation type="submission" date="2018-11" db="EMBL/GenBank/DDBJ databases">
        <title>Genome sequencing of a novel mesophilic and cellulolytic organism within the genus Hungateiclostridium.</title>
        <authorList>
            <person name="Rettenmaier R."/>
            <person name="Liebl W."/>
            <person name="Zverlov V."/>
        </authorList>
    </citation>
    <scope>NUCLEOTIDE SEQUENCE [LARGE SCALE GENOMIC DNA]</scope>
    <source>
        <strain evidence="3">N2K1</strain>
    </source>
</reference>
<dbReference type="AlphaFoldDB" id="A0A4Q0I057"/>
<sequence>MAVLFSPVYGAVFGPVGAEYFFVEVVFMVCLGSVGKFWMDECLEVKVSGSWLKEFGFEYVIR</sequence>
<evidence type="ECO:0000313" key="2">
    <source>
        <dbReference type="EMBL" id="RXE57528.1"/>
    </source>
</evidence>
<evidence type="ECO:0000313" key="3">
    <source>
        <dbReference type="Proteomes" id="UP000289166"/>
    </source>
</evidence>
<keyword evidence="1" id="KW-0812">Transmembrane</keyword>
<accession>A0A4Q0I057</accession>
<dbReference type="RefSeq" id="WP_128706583.1">
    <property type="nucleotide sequence ID" value="NZ_RLII01000070.1"/>
</dbReference>
<name>A0A4Q0I057_9FIRM</name>
<evidence type="ECO:0000256" key="1">
    <source>
        <dbReference type="SAM" id="Phobius"/>
    </source>
</evidence>
<gene>
    <name evidence="2" type="ORF">EFD62_17235</name>
</gene>
<dbReference type="EMBL" id="RLII01000070">
    <property type="protein sequence ID" value="RXE57528.1"/>
    <property type="molecule type" value="Genomic_DNA"/>
</dbReference>
<dbReference type="Proteomes" id="UP000289166">
    <property type="component" value="Unassembled WGS sequence"/>
</dbReference>
<comment type="caution">
    <text evidence="2">The sequence shown here is derived from an EMBL/GenBank/DDBJ whole genome shotgun (WGS) entry which is preliminary data.</text>
</comment>
<keyword evidence="1" id="KW-0472">Membrane</keyword>
<proteinExistence type="predicted"/>
<organism evidence="2 3">
    <name type="scientific">Acetivibrio mesophilus</name>
    <dbReference type="NCBI Taxonomy" id="2487273"/>
    <lineage>
        <taxon>Bacteria</taxon>
        <taxon>Bacillati</taxon>
        <taxon>Bacillota</taxon>
        <taxon>Clostridia</taxon>
        <taxon>Eubacteriales</taxon>
        <taxon>Oscillospiraceae</taxon>
        <taxon>Acetivibrio</taxon>
    </lineage>
</organism>
<keyword evidence="1" id="KW-1133">Transmembrane helix</keyword>
<protein>
    <submittedName>
        <fullName evidence="2">Uncharacterized protein</fullName>
    </submittedName>
</protein>
<feature type="transmembrane region" description="Helical" evidence="1">
    <location>
        <begin position="20"/>
        <end position="39"/>
    </location>
</feature>